<dbReference type="Gene3D" id="3.10.50.10">
    <property type="match status" value="1"/>
</dbReference>
<keyword evidence="1" id="KW-0326">Glycosidase</keyword>
<name>A0A6S6QRI1_9FIRM</name>
<accession>A0A6S6QRI1</accession>
<dbReference type="GO" id="GO:0016798">
    <property type="term" value="F:hydrolase activity, acting on glycosyl bonds"/>
    <property type="evidence" value="ECO:0007669"/>
    <property type="project" value="UniProtKB-KW"/>
</dbReference>
<evidence type="ECO:0000313" key="3">
    <source>
        <dbReference type="Proteomes" id="UP000515561"/>
    </source>
</evidence>
<dbReference type="InterPro" id="IPR001223">
    <property type="entry name" value="Glyco_hydro18_cat"/>
</dbReference>
<dbReference type="Proteomes" id="UP000515561">
    <property type="component" value="Chromosome"/>
</dbReference>
<keyword evidence="3" id="KW-1185">Reference proteome</keyword>
<dbReference type="EMBL" id="AP023367">
    <property type="protein sequence ID" value="BCJ93953.1"/>
    <property type="molecule type" value="Genomic_DNA"/>
</dbReference>
<dbReference type="PANTHER" id="PTHR46066:SF2">
    <property type="entry name" value="CHITINASE DOMAIN-CONTAINING PROTEIN 1"/>
    <property type="match status" value="1"/>
</dbReference>
<dbReference type="InterPro" id="IPR011583">
    <property type="entry name" value="Chitinase_II/V-like_cat"/>
</dbReference>
<dbReference type="InterPro" id="IPR029070">
    <property type="entry name" value="Chitinase_insertion_sf"/>
</dbReference>
<keyword evidence="1" id="KW-0378">Hydrolase</keyword>
<dbReference type="GO" id="GO:0008061">
    <property type="term" value="F:chitin binding"/>
    <property type="evidence" value="ECO:0007669"/>
    <property type="project" value="InterPro"/>
</dbReference>
<dbReference type="SUPFAM" id="SSF51445">
    <property type="entry name" value="(Trans)glycosidases"/>
    <property type="match status" value="1"/>
</dbReference>
<proteinExistence type="predicted"/>
<dbReference type="SMART" id="SM00636">
    <property type="entry name" value="Glyco_18"/>
    <property type="match status" value="1"/>
</dbReference>
<dbReference type="Pfam" id="PF00704">
    <property type="entry name" value="Glyco_hydro_18"/>
    <property type="match status" value="1"/>
</dbReference>
<evidence type="ECO:0000313" key="2">
    <source>
        <dbReference type="EMBL" id="BCJ93953.1"/>
    </source>
</evidence>
<dbReference type="GO" id="GO:0012505">
    <property type="term" value="C:endomembrane system"/>
    <property type="evidence" value="ECO:0007669"/>
    <property type="project" value="TreeGrafter"/>
</dbReference>
<evidence type="ECO:0000256" key="1">
    <source>
        <dbReference type="ARBA" id="ARBA00023295"/>
    </source>
</evidence>
<dbReference type="InterPro" id="IPR017853">
    <property type="entry name" value="GH"/>
</dbReference>
<dbReference type="InterPro" id="IPR018392">
    <property type="entry name" value="LysM"/>
</dbReference>
<dbReference type="GO" id="GO:0070492">
    <property type="term" value="F:oligosaccharide binding"/>
    <property type="evidence" value="ECO:0007669"/>
    <property type="project" value="TreeGrafter"/>
</dbReference>
<dbReference type="PROSITE" id="PS51782">
    <property type="entry name" value="LYSM"/>
    <property type="match status" value="2"/>
</dbReference>
<sequence>MIIHVVKPGDTVDSIAEYYGISANRLKIYNNLADTEALVIGESLIILIPEIIYTVKEGDSLAQIADSYRTTVIELLRNNPELSDKQILYPGDEIVISFREKKGHTIATNGFAYPYIDKNVLKKTLPYLTYITIYSYSVTSFGDLSNLEDEDIIGLAKAYGTAPIMMIIPGSNNTEEAMDIVNSIISDKTIEDRFIEQILLILKTKGYHGVSFHTPYIHPTYRERYRKHALRLLEHVTDAGYQVLDTFETPIIGFDYGLLAKELTGITLIVYEFGYSEGTPLGSLCTESLREIISEFTELVPPAKTSIGIPLQGYVWKLPFISGSTKGMAISYRAAIELASQNNAHIVYDAITNTASFHFYSGDEYLVRFWDVRSYNISLKFVPDFNLSGVGIWNIMTWYPQLFMCITSQYKILPLNENNQL</sequence>
<dbReference type="SMART" id="SM00257">
    <property type="entry name" value="LysM"/>
    <property type="match status" value="2"/>
</dbReference>
<dbReference type="CDD" id="cd00118">
    <property type="entry name" value="LysM"/>
    <property type="match status" value="2"/>
</dbReference>
<protein>
    <submittedName>
        <fullName evidence="2">Germination protein</fullName>
    </submittedName>
</protein>
<gene>
    <name evidence="2" type="ORF">acsn021_15220</name>
</gene>
<dbReference type="RefSeq" id="WP_184093572.1">
    <property type="nucleotide sequence ID" value="NZ_AP023367.1"/>
</dbReference>
<dbReference type="Gene3D" id="3.10.350.10">
    <property type="entry name" value="LysM domain"/>
    <property type="match status" value="2"/>
</dbReference>
<dbReference type="KEGG" id="acel:acsn021_15220"/>
<dbReference type="PANTHER" id="PTHR46066">
    <property type="entry name" value="CHITINASE DOMAIN-CONTAINING PROTEIN 1 FAMILY MEMBER"/>
    <property type="match status" value="1"/>
</dbReference>
<dbReference type="AlphaFoldDB" id="A0A6S6QRI1"/>
<dbReference type="GO" id="GO:0005975">
    <property type="term" value="P:carbohydrate metabolic process"/>
    <property type="evidence" value="ECO:0007669"/>
    <property type="project" value="InterPro"/>
</dbReference>
<dbReference type="SUPFAM" id="SSF54106">
    <property type="entry name" value="LysM domain"/>
    <property type="match status" value="2"/>
</dbReference>
<reference evidence="2 3" key="1">
    <citation type="journal article" date="2016" name="Int. J. Syst. Evol. Microbiol.">
        <title>Descriptions of Anaerotaenia torta gen. nov., sp. nov. and Anaerocolumna cellulosilytica gen. nov., sp. nov. isolated from a methanogenic reactor of cattle waste.</title>
        <authorList>
            <person name="Uek A."/>
            <person name="Ohtaki Y."/>
            <person name="Kaku N."/>
            <person name="Ueki K."/>
        </authorList>
    </citation>
    <scope>NUCLEOTIDE SEQUENCE [LARGE SCALE GENOMIC DNA]</scope>
    <source>
        <strain evidence="2 3">SN021</strain>
    </source>
</reference>
<dbReference type="Gene3D" id="3.20.20.80">
    <property type="entry name" value="Glycosidases"/>
    <property type="match status" value="1"/>
</dbReference>
<dbReference type="Pfam" id="PF01476">
    <property type="entry name" value="LysM"/>
    <property type="match status" value="2"/>
</dbReference>
<organism evidence="2 3">
    <name type="scientific">Anaerocolumna cellulosilytica</name>
    <dbReference type="NCBI Taxonomy" id="433286"/>
    <lineage>
        <taxon>Bacteria</taxon>
        <taxon>Bacillati</taxon>
        <taxon>Bacillota</taxon>
        <taxon>Clostridia</taxon>
        <taxon>Lachnospirales</taxon>
        <taxon>Lachnospiraceae</taxon>
        <taxon>Anaerocolumna</taxon>
    </lineage>
</organism>
<dbReference type="InterPro" id="IPR036779">
    <property type="entry name" value="LysM_dom_sf"/>
</dbReference>